<evidence type="ECO:0000256" key="2">
    <source>
        <dbReference type="ARBA" id="ARBA00022448"/>
    </source>
</evidence>
<comment type="caution">
    <text evidence="4">The sequence shown here is derived from an EMBL/GenBank/DDBJ whole genome shotgun (WGS) entry which is preliminary data.</text>
</comment>
<evidence type="ECO:0000313" key="5">
    <source>
        <dbReference type="Proteomes" id="UP000777774"/>
    </source>
</evidence>
<reference evidence="4 5" key="1">
    <citation type="submission" date="2020-04" db="EMBL/GenBank/DDBJ databases">
        <title>MicrobeNet Type strains.</title>
        <authorList>
            <person name="Nicholson A.C."/>
        </authorList>
    </citation>
    <scope>NUCLEOTIDE SEQUENCE [LARGE SCALE GENOMIC DNA]</scope>
    <source>
        <strain evidence="4 5">ATCC BAA-787</strain>
    </source>
</reference>
<keyword evidence="4" id="KW-0547">Nucleotide-binding</keyword>
<dbReference type="PANTHER" id="PTHR43335">
    <property type="entry name" value="ABC TRANSPORTER, ATP-BINDING PROTEIN"/>
    <property type="match status" value="1"/>
</dbReference>
<evidence type="ECO:0000313" key="4">
    <source>
        <dbReference type="EMBL" id="NKY40811.1"/>
    </source>
</evidence>
<organism evidence="4 5">
    <name type="scientific">Cellulomonas septica</name>
    <dbReference type="NCBI Taxonomy" id="285080"/>
    <lineage>
        <taxon>Bacteria</taxon>
        <taxon>Bacillati</taxon>
        <taxon>Actinomycetota</taxon>
        <taxon>Actinomycetes</taxon>
        <taxon>Micrococcales</taxon>
        <taxon>Cellulomonadaceae</taxon>
        <taxon>Cellulomonas</taxon>
    </lineage>
</organism>
<dbReference type="EMBL" id="JAAXOY010000467">
    <property type="protein sequence ID" value="NKY40811.1"/>
    <property type="molecule type" value="Genomic_DNA"/>
</dbReference>
<comment type="similarity">
    <text evidence="1">Belongs to the ABC transporter superfamily.</text>
</comment>
<keyword evidence="2" id="KW-0813">Transport</keyword>
<dbReference type="Pfam" id="PF00005">
    <property type="entry name" value="ABC_tran"/>
    <property type="match status" value="1"/>
</dbReference>
<keyword evidence="4" id="KW-0067">ATP-binding</keyword>
<sequence>MLDPARVGQGSGDDTGPLAVRTEGLTKRFRGGQVAVDDLALRVPRGAVYGFLGPNGSGKTTTIRMLLGLVRPTAGTAWLLDAPVPEASASVLPRVGALVEGPAFHPYLSGRDNLARLEAADA</sequence>
<dbReference type="GO" id="GO:0005524">
    <property type="term" value="F:ATP binding"/>
    <property type="evidence" value="ECO:0007669"/>
    <property type="project" value="UniProtKB-KW"/>
</dbReference>
<dbReference type="Gene3D" id="3.40.50.300">
    <property type="entry name" value="P-loop containing nucleotide triphosphate hydrolases"/>
    <property type="match status" value="1"/>
</dbReference>
<keyword evidence="5" id="KW-1185">Reference proteome</keyword>
<dbReference type="Proteomes" id="UP000777774">
    <property type="component" value="Unassembled WGS sequence"/>
</dbReference>
<proteinExistence type="inferred from homology"/>
<dbReference type="SUPFAM" id="SSF52540">
    <property type="entry name" value="P-loop containing nucleoside triphosphate hydrolases"/>
    <property type="match status" value="1"/>
</dbReference>
<dbReference type="InterPro" id="IPR027417">
    <property type="entry name" value="P-loop_NTPase"/>
</dbReference>
<evidence type="ECO:0000259" key="3">
    <source>
        <dbReference type="Pfam" id="PF00005"/>
    </source>
</evidence>
<protein>
    <submittedName>
        <fullName evidence="4">ATP-binding cassette domain-containing protein</fullName>
    </submittedName>
</protein>
<feature type="non-terminal residue" evidence="4">
    <location>
        <position position="122"/>
    </location>
</feature>
<dbReference type="InterPro" id="IPR003439">
    <property type="entry name" value="ABC_transporter-like_ATP-bd"/>
</dbReference>
<accession>A0ABX1K2K8</accession>
<gene>
    <name evidence="4" type="ORF">HGA02_15150</name>
</gene>
<dbReference type="PANTHER" id="PTHR43335:SF4">
    <property type="entry name" value="ABC TRANSPORTER, ATP-BINDING PROTEIN"/>
    <property type="match status" value="1"/>
</dbReference>
<evidence type="ECO:0000256" key="1">
    <source>
        <dbReference type="ARBA" id="ARBA00005417"/>
    </source>
</evidence>
<feature type="domain" description="ABC transporter" evidence="3">
    <location>
        <begin position="37"/>
        <end position="113"/>
    </location>
</feature>
<name>A0ABX1K2K8_9CELL</name>